<keyword evidence="4" id="KW-0547">Nucleotide-binding</keyword>
<dbReference type="AlphaFoldDB" id="A0AAV7KRK2"/>
<gene>
    <name evidence="10" type="ORF">NDU88_001685</name>
</gene>
<dbReference type="Pfam" id="PF17779">
    <property type="entry name" value="WHD_NOD2"/>
    <property type="match status" value="1"/>
</dbReference>
<dbReference type="SUPFAM" id="SSF52047">
    <property type="entry name" value="RNI-like"/>
    <property type="match status" value="1"/>
</dbReference>
<dbReference type="GO" id="GO:0006954">
    <property type="term" value="P:inflammatory response"/>
    <property type="evidence" value="ECO:0007669"/>
    <property type="project" value="UniProtKB-KW"/>
</dbReference>
<dbReference type="PANTHER" id="PTHR45690">
    <property type="entry name" value="NACHT, LRR AND PYD DOMAINS-CONTAINING PROTEIN 12"/>
    <property type="match status" value="1"/>
</dbReference>
<evidence type="ECO:0000256" key="5">
    <source>
        <dbReference type="ARBA" id="ARBA00022840"/>
    </source>
</evidence>
<comment type="subcellular location">
    <subcellularLocation>
        <location evidence="1">Inflammasome</location>
    </subcellularLocation>
</comment>
<evidence type="ECO:0000256" key="6">
    <source>
        <dbReference type="ARBA" id="ARBA00022843"/>
    </source>
</evidence>
<dbReference type="InterPro" id="IPR050637">
    <property type="entry name" value="NLRP_innate_immun_reg"/>
</dbReference>
<evidence type="ECO:0000256" key="2">
    <source>
        <dbReference type="ARBA" id="ARBA00022490"/>
    </source>
</evidence>
<evidence type="ECO:0000256" key="8">
    <source>
        <dbReference type="ARBA" id="ARBA00023233"/>
    </source>
</evidence>
<evidence type="ECO:0000256" key="1">
    <source>
        <dbReference type="ARBA" id="ARBA00004110"/>
    </source>
</evidence>
<keyword evidence="5" id="KW-0067">ATP-binding</keyword>
<dbReference type="Pfam" id="PF17776">
    <property type="entry name" value="NLRC4_HD2"/>
    <property type="match status" value="1"/>
</dbReference>
<feature type="domain" description="NACHT" evidence="9">
    <location>
        <begin position="102"/>
        <end position="247"/>
    </location>
</feature>
<protein>
    <recommendedName>
        <fullName evidence="9">NACHT domain-containing protein</fullName>
    </recommendedName>
</protein>
<reference evidence="10" key="1">
    <citation type="journal article" date="2022" name="bioRxiv">
        <title>Sequencing and chromosome-scale assembly of the giantPleurodeles waltlgenome.</title>
        <authorList>
            <person name="Brown T."/>
            <person name="Elewa A."/>
            <person name="Iarovenko S."/>
            <person name="Subramanian E."/>
            <person name="Araus A.J."/>
            <person name="Petzold A."/>
            <person name="Susuki M."/>
            <person name="Suzuki K.-i.T."/>
            <person name="Hayashi T."/>
            <person name="Toyoda A."/>
            <person name="Oliveira C."/>
            <person name="Osipova E."/>
            <person name="Leigh N.D."/>
            <person name="Simon A."/>
            <person name="Yun M.H."/>
        </authorList>
    </citation>
    <scope>NUCLEOTIDE SEQUENCE</scope>
    <source>
        <strain evidence="10">20211129_DDA</strain>
        <tissue evidence="10">Liver</tissue>
    </source>
</reference>
<name>A0AAV7KRK2_PLEWA</name>
<evidence type="ECO:0000256" key="7">
    <source>
        <dbReference type="ARBA" id="ARBA00023198"/>
    </source>
</evidence>
<keyword evidence="7" id="KW-0395">Inflammatory response</keyword>
<dbReference type="Gene3D" id="3.40.50.300">
    <property type="entry name" value="P-loop containing nucleotide triphosphate hydrolases"/>
    <property type="match status" value="1"/>
</dbReference>
<keyword evidence="3" id="KW-0677">Repeat</keyword>
<evidence type="ECO:0000313" key="10">
    <source>
        <dbReference type="EMBL" id="KAJ1081503.1"/>
    </source>
</evidence>
<dbReference type="InterPro" id="IPR041075">
    <property type="entry name" value="NOD1/2_WH"/>
</dbReference>
<comment type="caution">
    <text evidence="10">The sequence shown here is derived from an EMBL/GenBank/DDBJ whole genome shotgun (WGS) entry which is preliminary data.</text>
</comment>
<dbReference type="SUPFAM" id="SSF52540">
    <property type="entry name" value="P-loop containing nucleoside triphosphate hydrolases"/>
    <property type="match status" value="1"/>
</dbReference>
<organism evidence="10 11">
    <name type="scientific">Pleurodeles waltl</name>
    <name type="common">Iberian ribbed newt</name>
    <dbReference type="NCBI Taxonomy" id="8319"/>
    <lineage>
        <taxon>Eukaryota</taxon>
        <taxon>Metazoa</taxon>
        <taxon>Chordata</taxon>
        <taxon>Craniata</taxon>
        <taxon>Vertebrata</taxon>
        <taxon>Euteleostomi</taxon>
        <taxon>Amphibia</taxon>
        <taxon>Batrachia</taxon>
        <taxon>Caudata</taxon>
        <taxon>Salamandroidea</taxon>
        <taxon>Salamandridae</taxon>
        <taxon>Pleurodelinae</taxon>
        <taxon>Pleurodeles</taxon>
    </lineage>
</organism>
<dbReference type="InterPro" id="IPR007111">
    <property type="entry name" value="NACHT_NTPase"/>
</dbReference>
<dbReference type="PROSITE" id="PS50837">
    <property type="entry name" value="NACHT"/>
    <property type="match status" value="1"/>
</dbReference>
<dbReference type="InterPro" id="IPR032675">
    <property type="entry name" value="LRR_dom_sf"/>
</dbReference>
<accession>A0AAV7KRK2</accession>
<evidence type="ECO:0000256" key="4">
    <source>
        <dbReference type="ARBA" id="ARBA00022741"/>
    </source>
</evidence>
<dbReference type="EMBL" id="JANPWB010000016">
    <property type="protein sequence ID" value="KAJ1081503.1"/>
    <property type="molecule type" value="Genomic_DNA"/>
</dbReference>
<evidence type="ECO:0000313" key="11">
    <source>
        <dbReference type="Proteomes" id="UP001066276"/>
    </source>
</evidence>
<keyword evidence="11" id="KW-1185">Reference proteome</keyword>
<sequence length="668" mass="77303">MPFFCVTVLHRLHRKRLAELNANLTMSSLQGREPVKTFLLEESFTELIVIPSLRHQDQVEHELMARGRDHLEWRKQALRRELEKIKHHQIFGGSFGKICRCLRTVVSGVAGIGKTTLMQKIVYDWAVERIYRQFHFLFHFKFRELNAYEGSISLKQMILDAYPYLEKDVKRILQHSKKILFIFDGLDEFKDPVIFPDLQSQSPLAAGQKALCLCPESWRPISDIVRDLLQGELLPGCSVLVTTRPTALESLRHAHIDLYVEILGFSDVQIKDYFMKFYQDDRLAQEILSYVEQNAILYTMCYNPSYCWVICSSLKSVFTSHRHRSWAPPKTITQLYSNYIHNILTNHSREAENPQELLLRIGEMAYMGVTEKVIIFSDAHFHQYRLQPNNFLSGFLMEILQKEKSWKNVVYSFFHLTVQEFMAAFTKFLSTPTERIIELLNAAGAAKDGRYEIFLQFMSGLCCPEATAQLQDLIGEVPQATISKVLDWVKKRFEESQGHKLQLLSTLHYLFEAQNTSLVRDTIGRLRQIDFSFNVMTPVDCYVLASLLESCHRLENLHLFNCSMQAREIKILKGVLHKCVKVRLAQNRLGDQGVKLLSEALKKSDCQIQLLELWMANLTDGCIPELASALSTNQSLKHLLVRDNQFTDRCIPCFFQLLENCSTLEVLE</sequence>
<dbReference type="Proteomes" id="UP001066276">
    <property type="component" value="Chromosome 12"/>
</dbReference>
<keyword evidence="6" id="KW-0832">Ubl conjugation</keyword>
<dbReference type="GO" id="GO:0045087">
    <property type="term" value="P:innate immune response"/>
    <property type="evidence" value="ECO:0007669"/>
    <property type="project" value="UniProtKB-KW"/>
</dbReference>
<keyword evidence="8" id="KW-1271">Inflammasome</keyword>
<dbReference type="Gene3D" id="3.80.10.10">
    <property type="entry name" value="Ribonuclease Inhibitor"/>
    <property type="match status" value="1"/>
</dbReference>
<evidence type="ECO:0000256" key="3">
    <source>
        <dbReference type="ARBA" id="ARBA00022737"/>
    </source>
</evidence>
<keyword evidence="2" id="KW-0963">Cytoplasm</keyword>
<dbReference type="Pfam" id="PF05729">
    <property type="entry name" value="NACHT"/>
    <property type="match status" value="1"/>
</dbReference>
<dbReference type="PANTHER" id="PTHR45690:SF19">
    <property type="entry name" value="NACHT, LRR AND PYD DOMAINS-CONTAINING PROTEIN 3"/>
    <property type="match status" value="1"/>
</dbReference>
<proteinExistence type="predicted"/>
<dbReference type="GO" id="GO:0005829">
    <property type="term" value="C:cytosol"/>
    <property type="evidence" value="ECO:0007669"/>
    <property type="project" value="UniProtKB-SubCell"/>
</dbReference>
<dbReference type="InterPro" id="IPR041267">
    <property type="entry name" value="NLRP_HD2"/>
</dbReference>
<dbReference type="GO" id="GO:0005524">
    <property type="term" value="F:ATP binding"/>
    <property type="evidence" value="ECO:0007669"/>
    <property type="project" value="UniProtKB-KW"/>
</dbReference>
<evidence type="ECO:0000259" key="9">
    <source>
        <dbReference type="PROSITE" id="PS50837"/>
    </source>
</evidence>
<dbReference type="InterPro" id="IPR027417">
    <property type="entry name" value="P-loop_NTPase"/>
</dbReference>